<evidence type="ECO:0000256" key="5">
    <source>
        <dbReference type="ARBA" id="ARBA00022525"/>
    </source>
</evidence>
<dbReference type="KEGG" id="qsa:O6P43_000373"/>
<evidence type="ECO:0000256" key="2">
    <source>
        <dbReference type="ARBA" id="ARBA00007951"/>
    </source>
</evidence>
<dbReference type="InterPro" id="IPR017853">
    <property type="entry name" value="GH"/>
</dbReference>
<dbReference type="SMART" id="SM00812">
    <property type="entry name" value="Alpha_L_fucos"/>
    <property type="match status" value="1"/>
</dbReference>
<organism evidence="13 14">
    <name type="scientific">Quillaja saponaria</name>
    <name type="common">Soap bark tree</name>
    <dbReference type="NCBI Taxonomy" id="32244"/>
    <lineage>
        <taxon>Eukaryota</taxon>
        <taxon>Viridiplantae</taxon>
        <taxon>Streptophyta</taxon>
        <taxon>Embryophyta</taxon>
        <taxon>Tracheophyta</taxon>
        <taxon>Spermatophyta</taxon>
        <taxon>Magnoliopsida</taxon>
        <taxon>eudicotyledons</taxon>
        <taxon>Gunneridae</taxon>
        <taxon>Pentapetalae</taxon>
        <taxon>rosids</taxon>
        <taxon>fabids</taxon>
        <taxon>Fabales</taxon>
        <taxon>Quillajaceae</taxon>
        <taxon>Quillaja</taxon>
    </lineage>
</organism>
<sequence length="546" mass="61467">MFTLNPRKQKKKKMKNSSSEICNPQKQSPISKVPISHFTFLTVLTLSLIPFSSSSSSSSTPKVKPPPLPILPLPSAFQLQWQLGHMALFFHFGPNTFTDTEWGTGHADPSIFNPTKLDAAQWVRVAKDSGFSHVILTAKHHDGFCLWQSAYTDYSLRSTQWKNGTGDVVAELAEAAKQAGISLGLYLSPWDRHEPCYGKTLEYNEYYMAQMSELLTRYGEITEVWLDGAKGEGEKDMEYFFESWFSLIHQLQPGAIIFSDAGPDTRWVGDEAGVAGSTSWSLFNRSNARIGGTDPQYSSEGDPVGHDWVPAECDVSIRPGWFWHPSEVPKSARSLLDIYYKSVGRNCLLLLNVPPNSSGLISAEDIQVLQEFSELRRSIFSHNLAVNAFLNGSSTRGGVQDSRFNPHNVLEEGIYTYWAPEENQAYWVLYINLQQLVSFNVLQLQEPIHMGQRVIQFHLETLNEEGKWKKVIDGTTIGFQRLLQFPAQTSRHLRLVIDKSRADPLISYLGIYMDHFSILSNISDANFNGSQVLHSITRSNNFQSAI</sequence>
<keyword evidence="5" id="KW-0964">Secreted</keyword>
<evidence type="ECO:0000256" key="1">
    <source>
        <dbReference type="ARBA" id="ARBA00004271"/>
    </source>
</evidence>
<evidence type="ECO:0000313" key="13">
    <source>
        <dbReference type="EMBL" id="KAJ7981051.1"/>
    </source>
</evidence>
<keyword evidence="14" id="KW-1185">Reference proteome</keyword>
<gene>
    <name evidence="13" type="ORF">O6P43_000373</name>
</gene>
<dbReference type="SUPFAM" id="SSF49785">
    <property type="entry name" value="Galactose-binding domain-like"/>
    <property type="match status" value="1"/>
</dbReference>
<comment type="similarity">
    <text evidence="2">Belongs to the glycosyl hydrolase 29 family.</text>
</comment>
<dbReference type="EC" id="3.2.1.51" evidence="3"/>
<feature type="domain" description="Glycoside hydrolase family 29 N-terminal" evidence="12">
    <location>
        <begin position="110"/>
        <end position="373"/>
    </location>
</feature>
<evidence type="ECO:0000256" key="4">
    <source>
        <dbReference type="ARBA" id="ARBA00022523"/>
    </source>
</evidence>
<comment type="subcellular location">
    <subcellularLocation>
        <location evidence="1">Secreted</location>
        <location evidence="1">Extracellular space</location>
        <location evidence="1">Apoplast</location>
    </subcellularLocation>
</comment>
<dbReference type="FunFam" id="3.20.20.80:FF:000052">
    <property type="entry name" value="Putative alpha-L-fucosidase 1"/>
    <property type="match status" value="1"/>
</dbReference>
<dbReference type="FunFam" id="2.60.120.260:FF:000093">
    <property type="entry name" value="Alpha-L-fucosidase 1"/>
    <property type="match status" value="1"/>
</dbReference>
<evidence type="ECO:0000256" key="6">
    <source>
        <dbReference type="ARBA" id="ARBA00022729"/>
    </source>
</evidence>
<dbReference type="Gene3D" id="3.20.20.80">
    <property type="entry name" value="Glycosidases"/>
    <property type="match status" value="1"/>
</dbReference>
<proteinExistence type="inferred from homology"/>
<evidence type="ECO:0000256" key="10">
    <source>
        <dbReference type="ARBA" id="ARBA00081661"/>
    </source>
</evidence>
<dbReference type="Proteomes" id="UP001163823">
    <property type="component" value="Chromosome 1"/>
</dbReference>
<comment type="caution">
    <text evidence="13">The sequence shown here is derived from an EMBL/GenBank/DDBJ whole genome shotgun (WGS) entry which is preliminary data.</text>
</comment>
<dbReference type="Pfam" id="PF01120">
    <property type="entry name" value="Alpha_L_fucos"/>
    <property type="match status" value="1"/>
</dbReference>
<name>A0AAD7VM41_QUISA</name>
<dbReference type="EMBL" id="JARAOO010000001">
    <property type="protein sequence ID" value="KAJ7981051.1"/>
    <property type="molecule type" value="Genomic_DNA"/>
</dbReference>
<feature type="compositionally biased region" description="Polar residues" evidence="11">
    <location>
        <begin position="16"/>
        <end position="27"/>
    </location>
</feature>
<dbReference type="GO" id="GO:0006004">
    <property type="term" value="P:fucose metabolic process"/>
    <property type="evidence" value="ECO:0007669"/>
    <property type="project" value="TreeGrafter"/>
</dbReference>
<dbReference type="GO" id="GO:0004560">
    <property type="term" value="F:alpha-L-fucosidase activity"/>
    <property type="evidence" value="ECO:0007669"/>
    <property type="project" value="UniProtKB-EC"/>
</dbReference>
<evidence type="ECO:0000259" key="12">
    <source>
        <dbReference type="Pfam" id="PF01120"/>
    </source>
</evidence>
<dbReference type="InterPro" id="IPR057739">
    <property type="entry name" value="Glyco_hydro_29_N"/>
</dbReference>
<evidence type="ECO:0000256" key="11">
    <source>
        <dbReference type="SAM" id="MobiDB-lite"/>
    </source>
</evidence>
<evidence type="ECO:0000313" key="14">
    <source>
        <dbReference type="Proteomes" id="UP001163823"/>
    </source>
</evidence>
<keyword evidence="6" id="KW-0732">Signal</keyword>
<reference evidence="13 14" key="1">
    <citation type="journal article" date="2023" name="Science">
        <title>Elucidation of the pathway for biosynthesis of saponin adjuvants from the soapbark tree.</title>
        <authorList>
            <person name="Reed J."/>
            <person name="Orme A."/>
            <person name="El-Demerdash A."/>
            <person name="Owen C."/>
            <person name="Martin L.B.B."/>
            <person name="Misra R.C."/>
            <person name="Kikuchi S."/>
            <person name="Rejzek M."/>
            <person name="Martin A.C."/>
            <person name="Harkess A."/>
            <person name="Leebens-Mack J."/>
            <person name="Louveau T."/>
            <person name="Stephenson M.J."/>
            <person name="Osbourn A."/>
        </authorList>
    </citation>
    <scope>NUCLEOTIDE SEQUENCE [LARGE SCALE GENOMIC DNA]</scope>
    <source>
        <strain evidence="13">S10</strain>
    </source>
</reference>
<evidence type="ECO:0000256" key="3">
    <source>
        <dbReference type="ARBA" id="ARBA00012662"/>
    </source>
</evidence>
<dbReference type="PANTHER" id="PTHR10030:SF27">
    <property type="entry name" value="ALPHA-L-FUCOSIDASE 1"/>
    <property type="match status" value="1"/>
</dbReference>
<dbReference type="GO" id="GO:0016139">
    <property type="term" value="P:glycoside catabolic process"/>
    <property type="evidence" value="ECO:0007669"/>
    <property type="project" value="TreeGrafter"/>
</dbReference>
<evidence type="ECO:0000256" key="9">
    <source>
        <dbReference type="ARBA" id="ARBA00023295"/>
    </source>
</evidence>
<dbReference type="SUPFAM" id="SSF51445">
    <property type="entry name" value="(Trans)glycosidases"/>
    <property type="match status" value="1"/>
</dbReference>
<dbReference type="Gene3D" id="2.60.120.260">
    <property type="entry name" value="Galactose-binding domain-like"/>
    <property type="match status" value="1"/>
</dbReference>
<feature type="region of interest" description="Disordered" evidence="11">
    <location>
        <begin position="1"/>
        <end position="27"/>
    </location>
</feature>
<dbReference type="InterPro" id="IPR008979">
    <property type="entry name" value="Galactose-bd-like_sf"/>
</dbReference>
<dbReference type="InterPro" id="IPR000933">
    <property type="entry name" value="Glyco_hydro_29"/>
</dbReference>
<keyword evidence="9" id="KW-0326">Glycosidase</keyword>
<protein>
    <recommendedName>
        <fullName evidence="3">alpha-L-fucosidase</fullName>
        <ecNumber evidence="3">3.2.1.51</ecNumber>
    </recommendedName>
    <alternativeName>
        <fullName evidence="10">Alpha-L-fucoside fucohydrolase</fullName>
    </alternativeName>
</protein>
<dbReference type="GO" id="GO:0048046">
    <property type="term" value="C:apoplast"/>
    <property type="evidence" value="ECO:0007669"/>
    <property type="project" value="UniProtKB-SubCell"/>
</dbReference>
<keyword evidence="7" id="KW-0378">Hydrolase</keyword>
<evidence type="ECO:0000256" key="8">
    <source>
        <dbReference type="ARBA" id="ARBA00023180"/>
    </source>
</evidence>
<dbReference type="GO" id="GO:0005764">
    <property type="term" value="C:lysosome"/>
    <property type="evidence" value="ECO:0007669"/>
    <property type="project" value="TreeGrafter"/>
</dbReference>
<accession>A0AAD7VM41</accession>
<evidence type="ECO:0000256" key="7">
    <source>
        <dbReference type="ARBA" id="ARBA00022801"/>
    </source>
</evidence>
<keyword evidence="8" id="KW-0325">Glycoprotein</keyword>
<dbReference type="AlphaFoldDB" id="A0AAD7VM41"/>
<keyword evidence="4" id="KW-0052">Apoplast</keyword>
<dbReference type="PANTHER" id="PTHR10030">
    <property type="entry name" value="ALPHA-L-FUCOSIDASE"/>
    <property type="match status" value="1"/>
</dbReference>